<accession>A0AB39V1D1</accession>
<protein>
    <submittedName>
        <fullName evidence="1">Uncharacterized protein</fullName>
    </submittedName>
</protein>
<gene>
    <name evidence="1" type="ORF">AB8B28_07230</name>
</gene>
<dbReference type="KEGG" id="lala:AB8B28_07230"/>
<evidence type="ECO:0000313" key="1">
    <source>
        <dbReference type="EMBL" id="XDU61448.1"/>
    </source>
</evidence>
<organism evidence="1">
    <name type="scientific">Leptotrichia alba</name>
    <dbReference type="NCBI Taxonomy" id="3239304"/>
    <lineage>
        <taxon>Bacteria</taxon>
        <taxon>Fusobacteriati</taxon>
        <taxon>Fusobacteriota</taxon>
        <taxon>Fusobacteriia</taxon>
        <taxon>Fusobacteriales</taxon>
        <taxon>Leptotrichiaceae</taxon>
        <taxon>Leptotrichia</taxon>
    </lineage>
</organism>
<dbReference type="AlphaFoldDB" id="A0AB39V1D1"/>
<dbReference type="RefSeq" id="WP_369714992.1">
    <property type="nucleotide sequence ID" value="NZ_CP165647.1"/>
</dbReference>
<sequence length="236" mass="26889">MDKNIKDELDKIESRRIEKRKISALYGDEAGMRARLDKIKEEKKNIANEKNNLSVPAGATEVEKDIIDWKLKNLDSQDTALTTESTEIETVLKSDDLDKVSLEKMQNWKEEQKKLIESKKEVEASQVKIKSEYESEREMETRKEWIESLIEIKTGIPLRYMYIPEVEIISYSEAVNLGEKSEGTFEIIVKQIIRNGQYAKVGDPISLGLKGIGKVTDKIGEIVGIGEKANAEKIIK</sequence>
<name>A0AB39V1D1_9FUSO</name>
<reference evidence="1" key="1">
    <citation type="submission" date="2024-07" db="EMBL/GenBank/DDBJ databases">
        <authorList>
            <person name="Li X.-J."/>
            <person name="Wang X."/>
        </authorList>
    </citation>
    <scope>NUCLEOTIDE SEQUENCE</scope>
    <source>
        <strain evidence="1">HSP-536</strain>
    </source>
</reference>
<dbReference type="EMBL" id="CP165647">
    <property type="protein sequence ID" value="XDU61448.1"/>
    <property type="molecule type" value="Genomic_DNA"/>
</dbReference>
<proteinExistence type="predicted"/>